<proteinExistence type="predicted"/>
<evidence type="ECO:0000259" key="1">
    <source>
        <dbReference type="PROSITE" id="PS50995"/>
    </source>
</evidence>
<evidence type="ECO:0000313" key="3">
    <source>
        <dbReference type="Proteomes" id="UP000543030"/>
    </source>
</evidence>
<evidence type="ECO:0000313" key="2">
    <source>
        <dbReference type="EMBL" id="MBB5191683.1"/>
    </source>
</evidence>
<dbReference type="PANTHER" id="PTHR33164">
    <property type="entry name" value="TRANSCRIPTIONAL REGULATOR, MARR FAMILY"/>
    <property type="match status" value="1"/>
</dbReference>
<dbReference type="GO" id="GO:0006950">
    <property type="term" value="P:response to stress"/>
    <property type="evidence" value="ECO:0007669"/>
    <property type="project" value="TreeGrafter"/>
</dbReference>
<organism evidence="2 3">
    <name type="scientific">Silvimonas terrae</name>
    <dbReference type="NCBI Taxonomy" id="300266"/>
    <lineage>
        <taxon>Bacteria</taxon>
        <taxon>Pseudomonadati</taxon>
        <taxon>Pseudomonadota</taxon>
        <taxon>Betaproteobacteria</taxon>
        <taxon>Neisseriales</taxon>
        <taxon>Chitinibacteraceae</taxon>
        <taxon>Silvimonas</taxon>
    </lineage>
</organism>
<dbReference type="InterPro" id="IPR039422">
    <property type="entry name" value="MarR/SlyA-like"/>
</dbReference>
<dbReference type="GO" id="GO:0003677">
    <property type="term" value="F:DNA binding"/>
    <property type="evidence" value="ECO:0007669"/>
    <property type="project" value="UniProtKB-KW"/>
</dbReference>
<dbReference type="PROSITE" id="PS50995">
    <property type="entry name" value="HTH_MARR_2"/>
    <property type="match status" value="1"/>
</dbReference>
<dbReference type="Pfam" id="PF12802">
    <property type="entry name" value="MarR_2"/>
    <property type="match status" value="1"/>
</dbReference>
<dbReference type="PANTHER" id="PTHR33164:SF89">
    <property type="entry name" value="MARR FAMILY REGULATORY PROTEIN"/>
    <property type="match status" value="1"/>
</dbReference>
<protein>
    <submittedName>
        <fullName evidence="2">DNA-binding MarR family transcriptional regulator</fullName>
    </submittedName>
</protein>
<dbReference type="SUPFAM" id="SSF46785">
    <property type="entry name" value="Winged helix' DNA-binding domain"/>
    <property type="match status" value="1"/>
</dbReference>
<dbReference type="InterPro" id="IPR036388">
    <property type="entry name" value="WH-like_DNA-bd_sf"/>
</dbReference>
<dbReference type="RefSeq" id="WP_184100929.1">
    <property type="nucleotide sequence ID" value="NZ_JACHHN010000004.1"/>
</dbReference>
<keyword evidence="2" id="KW-0238">DNA-binding</keyword>
<feature type="domain" description="HTH marR-type" evidence="1">
    <location>
        <begin position="14"/>
        <end position="148"/>
    </location>
</feature>
<keyword evidence="3" id="KW-1185">Reference proteome</keyword>
<dbReference type="GO" id="GO:0003700">
    <property type="term" value="F:DNA-binding transcription factor activity"/>
    <property type="evidence" value="ECO:0007669"/>
    <property type="project" value="InterPro"/>
</dbReference>
<comment type="caution">
    <text evidence="2">The sequence shown here is derived from an EMBL/GenBank/DDBJ whole genome shotgun (WGS) entry which is preliminary data.</text>
</comment>
<gene>
    <name evidence="2" type="ORF">HNQ50_002413</name>
</gene>
<dbReference type="SMART" id="SM00347">
    <property type="entry name" value="HTH_MARR"/>
    <property type="match status" value="1"/>
</dbReference>
<name>A0A840RHD7_9NEIS</name>
<dbReference type="AlphaFoldDB" id="A0A840RHD7"/>
<sequence>MQNTVDNVNRHDTAEAVFEAIHTVMHLYRSRQYRAMRDDAQELTHMEHKAMGFFARYPGATQSDLVAHSGRDKAQLARLIKGLKDRGLLEAEPDAADRRNVHLRLSCTGEQLFAVAREHAREVADLGVAGLSVPQCVALLDALAVVRQNLENDR</sequence>
<dbReference type="Proteomes" id="UP000543030">
    <property type="component" value="Unassembled WGS sequence"/>
</dbReference>
<accession>A0A840RHD7</accession>
<dbReference type="InterPro" id="IPR036390">
    <property type="entry name" value="WH_DNA-bd_sf"/>
</dbReference>
<reference evidence="2 3" key="1">
    <citation type="submission" date="2020-08" db="EMBL/GenBank/DDBJ databases">
        <title>Genomic Encyclopedia of Type Strains, Phase IV (KMG-IV): sequencing the most valuable type-strain genomes for metagenomic binning, comparative biology and taxonomic classification.</title>
        <authorList>
            <person name="Goeker M."/>
        </authorList>
    </citation>
    <scope>NUCLEOTIDE SEQUENCE [LARGE SCALE GENOMIC DNA]</scope>
    <source>
        <strain evidence="2 3">DSM 18233</strain>
    </source>
</reference>
<dbReference type="InterPro" id="IPR000835">
    <property type="entry name" value="HTH_MarR-typ"/>
</dbReference>
<dbReference type="Gene3D" id="1.10.10.10">
    <property type="entry name" value="Winged helix-like DNA-binding domain superfamily/Winged helix DNA-binding domain"/>
    <property type="match status" value="1"/>
</dbReference>
<dbReference type="EMBL" id="JACHHN010000004">
    <property type="protein sequence ID" value="MBB5191683.1"/>
    <property type="molecule type" value="Genomic_DNA"/>
</dbReference>